<dbReference type="InParanoid" id="A0A2J6SFB6"/>
<dbReference type="RefSeq" id="XP_024726347.1">
    <property type="nucleotide sequence ID" value="XM_024871711.1"/>
</dbReference>
<dbReference type="EMBL" id="KZ613921">
    <property type="protein sequence ID" value="PMD49443.1"/>
    <property type="molecule type" value="Genomic_DNA"/>
</dbReference>
<evidence type="ECO:0000313" key="2">
    <source>
        <dbReference type="EMBL" id="PMD49443.1"/>
    </source>
</evidence>
<proteinExistence type="predicted"/>
<sequence length="512" mass="51558">MCATTSKGFLNINSNAEAYFGGPSIAGQVVSESEYEGVVSTTLTFFEPTSFTTTPIRTATLVSQTTYYTNSDDELVTPPPRQPGVVISLTAPFIYQPPWGETGALEPTSECVQGSGLEQYGYIPQTLLDFLIQEPAYSAQYPGLKGCVPGGPSIIFQRCFLAPHTTPPPPLPSTVAIPAGGGLTSSSTVYMPSVMATPAPSDTQLGDTVPTSAAPAPKQTPPSNPDPSPNSIGAIINSILGNSPPLPPGQSAGFSTQVIGGTSVLVIPGPTTIPLSLAPPGLQGSTTVISDTTFLSVPSSTTLPNPASNPLPNPGGIFSSSIVGGSTVLVVPQTTIPLAQAPPGLQGSTVVQDGTTMLVVPGPTTVALPADSNGAMGPVGTTIINGIAYLLIPSPTAQQLPGVGVLTTIDGQQEWILGPTTVPVSALGGLDVSGRTTVIGGITEVVISGSTTVGLKTGSSAAASVSVSVSVLTTTVVVTSSTPTTKKNAGGTVDVGWEGVVALLGVMMLILR</sequence>
<gene>
    <name evidence="2" type="ORF">K444DRAFT_300035</name>
</gene>
<name>A0A2J6SFB6_9HELO</name>
<keyword evidence="3" id="KW-1185">Reference proteome</keyword>
<evidence type="ECO:0000256" key="1">
    <source>
        <dbReference type="SAM" id="MobiDB-lite"/>
    </source>
</evidence>
<feature type="compositionally biased region" description="Pro residues" evidence="1">
    <location>
        <begin position="218"/>
        <end position="228"/>
    </location>
</feature>
<dbReference type="AlphaFoldDB" id="A0A2J6SFB6"/>
<feature type="region of interest" description="Disordered" evidence="1">
    <location>
        <begin position="194"/>
        <end position="254"/>
    </location>
</feature>
<protein>
    <submittedName>
        <fullName evidence="2">Uncharacterized protein</fullName>
    </submittedName>
</protein>
<dbReference type="GeneID" id="36579793"/>
<evidence type="ECO:0000313" key="3">
    <source>
        <dbReference type="Proteomes" id="UP000235371"/>
    </source>
</evidence>
<dbReference type="OrthoDB" id="5327321at2759"/>
<organism evidence="2 3">
    <name type="scientific">Hyaloscypha bicolor E</name>
    <dbReference type="NCBI Taxonomy" id="1095630"/>
    <lineage>
        <taxon>Eukaryota</taxon>
        <taxon>Fungi</taxon>
        <taxon>Dikarya</taxon>
        <taxon>Ascomycota</taxon>
        <taxon>Pezizomycotina</taxon>
        <taxon>Leotiomycetes</taxon>
        <taxon>Helotiales</taxon>
        <taxon>Hyaloscyphaceae</taxon>
        <taxon>Hyaloscypha</taxon>
        <taxon>Hyaloscypha bicolor</taxon>
    </lineage>
</organism>
<dbReference type="Proteomes" id="UP000235371">
    <property type="component" value="Unassembled WGS sequence"/>
</dbReference>
<accession>A0A2J6SFB6</accession>
<reference evidence="2 3" key="1">
    <citation type="submission" date="2016-04" db="EMBL/GenBank/DDBJ databases">
        <title>A degradative enzymes factory behind the ericoid mycorrhizal symbiosis.</title>
        <authorList>
            <consortium name="DOE Joint Genome Institute"/>
            <person name="Martino E."/>
            <person name="Morin E."/>
            <person name="Grelet G."/>
            <person name="Kuo A."/>
            <person name="Kohler A."/>
            <person name="Daghino S."/>
            <person name="Barry K."/>
            <person name="Choi C."/>
            <person name="Cichocki N."/>
            <person name="Clum A."/>
            <person name="Copeland A."/>
            <person name="Hainaut M."/>
            <person name="Haridas S."/>
            <person name="Labutti K."/>
            <person name="Lindquist E."/>
            <person name="Lipzen A."/>
            <person name="Khouja H.-R."/>
            <person name="Murat C."/>
            <person name="Ohm R."/>
            <person name="Olson A."/>
            <person name="Spatafora J."/>
            <person name="Veneault-Fourrey C."/>
            <person name="Henrissat B."/>
            <person name="Grigoriev I."/>
            <person name="Martin F."/>
            <person name="Perotto S."/>
        </authorList>
    </citation>
    <scope>NUCLEOTIDE SEQUENCE [LARGE SCALE GENOMIC DNA]</scope>
    <source>
        <strain evidence="2 3">E</strain>
    </source>
</reference>
<feature type="compositionally biased region" description="Polar residues" evidence="1">
    <location>
        <begin position="200"/>
        <end position="211"/>
    </location>
</feature>